<accession>A0A067ELC8</accession>
<dbReference type="AlphaFoldDB" id="A0A067ELC8"/>
<keyword evidence="2" id="KW-1185">Reference proteome</keyword>
<dbReference type="EMBL" id="KK784978">
    <property type="protein sequence ID" value="KDO55893.1"/>
    <property type="molecule type" value="Genomic_DNA"/>
</dbReference>
<sequence length="84" mass="9667">MISSHVNTTDRYLKQVSTKKGLKLGTSNMTKITKSFTLNKTKWQLIKHNHFSTRFSTSSLSKETTTVLKALCEEIYYFAPIHLL</sequence>
<protein>
    <submittedName>
        <fullName evidence="1">Uncharacterized protein</fullName>
    </submittedName>
</protein>
<dbReference type="Proteomes" id="UP000027120">
    <property type="component" value="Unassembled WGS sequence"/>
</dbReference>
<proteinExistence type="predicted"/>
<gene>
    <name evidence="1" type="ORF">CISIN_1g034778mg</name>
</gene>
<reference evidence="1 2" key="1">
    <citation type="submission" date="2014-04" db="EMBL/GenBank/DDBJ databases">
        <authorList>
            <consortium name="International Citrus Genome Consortium"/>
            <person name="Gmitter F."/>
            <person name="Chen C."/>
            <person name="Farmerie W."/>
            <person name="Harkins T."/>
            <person name="Desany B."/>
            <person name="Mohiuddin M."/>
            <person name="Kodira C."/>
            <person name="Borodovsky M."/>
            <person name="Lomsadze A."/>
            <person name="Burns P."/>
            <person name="Jenkins J."/>
            <person name="Prochnik S."/>
            <person name="Shu S."/>
            <person name="Chapman J."/>
            <person name="Pitluck S."/>
            <person name="Schmutz J."/>
            <person name="Rokhsar D."/>
        </authorList>
    </citation>
    <scope>NUCLEOTIDE SEQUENCE</scope>
</reference>
<organism evidence="1 2">
    <name type="scientific">Citrus sinensis</name>
    <name type="common">Sweet orange</name>
    <name type="synonym">Citrus aurantium var. sinensis</name>
    <dbReference type="NCBI Taxonomy" id="2711"/>
    <lineage>
        <taxon>Eukaryota</taxon>
        <taxon>Viridiplantae</taxon>
        <taxon>Streptophyta</taxon>
        <taxon>Embryophyta</taxon>
        <taxon>Tracheophyta</taxon>
        <taxon>Spermatophyta</taxon>
        <taxon>Magnoliopsida</taxon>
        <taxon>eudicotyledons</taxon>
        <taxon>Gunneridae</taxon>
        <taxon>Pentapetalae</taxon>
        <taxon>rosids</taxon>
        <taxon>malvids</taxon>
        <taxon>Sapindales</taxon>
        <taxon>Rutaceae</taxon>
        <taxon>Aurantioideae</taxon>
        <taxon>Citrus</taxon>
    </lineage>
</organism>
<name>A0A067ELC8_CITSI</name>
<evidence type="ECO:0000313" key="1">
    <source>
        <dbReference type="EMBL" id="KDO55893.1"/>
    </source>
</evidence>
<evidence type="ECO:0000313" key="2">
    <source>
        <dbReference type="Proteomes" id="UP000027120"/>
    </source>
</evidence>